<feature type="transmembrane region" description="Helical" evidence="2">
    <location>
        <begin position="82"/>
        <end position="104"/>
    </location>
</feature>
<proteinExistence type="predicted"/>
<evidence type="ECO:0000256" key="1">
    <source>
        <dbReference type="SAM" id="MobiDB-lite"/>
    </source>
</evidence>
<evidence type="ECO:0000313" key="4">
    <source>
        <dbReference type="Proteomes" id="UP001321486"/>
    </source>
</evidence>
<dbReference type="EMBL" id="AP027732">
    <property type="protein sequence ID" value="BDZ51542.1"/>
    <property type="molecule type" value="Genomic_DNA"/>
</dbReference>
<organism evidence="3 4">
    <name type="scientific">Frondihabitans sucicola</name>
    <dbReference type="NCBI Taxonomy" id="1268041"/>
    <lineage>
        <taxon>Bacteria</taxon>
        <taxon>Bacillati</taxon>
        <taxon>Actinomycetota</taxon>
        <taxon>Actinomycetes</taxon>
        <taxon>Micrococcales</taxon>
        <taxon>Microbacteriaceae</taxon>
        <taxon>Frondihabitans</taxon>
    </lineage>
</organism>
<gene>
    <name evidence="3" type="ORF">GCM10025867_37830</name>
</gene>
<sequence>MTDETQPTNPADDPTAPDTAATRPMPTSGTVSHESSTPRIRWAGVVWGALFCAFGVVSMVVLSTPANRHAFTSWVNGLGPSGAGVVALVAVGILVLLLGILGAAGRAQRLR</sequence>
<keyword evidence="4" id="KW-1185">Reference proteome</keyword>
<feature type="region of interest" description="Disordered" evidence="1">
    <location>
        <begin position="1"/>
        <end position="36"/>
    </location>
</feature>
<feature type="compositionally biased region" description="Low complexity" evidence="1">
    <location>
        <begin position="1"/>
        <end position="27"/>
    </location>
</feature>
<keyword evidence="2" id="KW-0472">Membrane</keyword>
<evidence type="ECO:0000313" key="3">
    <source>
        <dbReference type="EMBL" id="BDZ51542.1"/>
    </source>
</evidence>
<dbReference type="Proteomes" id="UP001321486">
    <property type="component" value="Chromosome"/>
</dbReference>
<keyword evidence="2" id="KW-0812">Transmembrane</keyword>
<protein>
    <recommendedName>
        <fullName evidence="5">DUF1206 domain-containing protein</fullName>
    </recommendedName>
</protein>
<dbReference type="RefSeq" id="WP_286344287.1">
    <property type="nucleotide sequence ID" value="NZ_AP027732.1"/>
</dbReference>
<evidence type="ECO:0008006" key="5">
    <source>
        <dbReference type="Google" id="ProtNLM"/>
    </source>
</evidence>
<feature type="transmembrane region" description="Helical" evidence="2">
    <location>
        <begin position="42"/>
        <end position="62"/>
    </location>
</feature>
<keyword evidence="2" id="KW-1133">Transmembrane helix</keyword>
<name>A0ABM8GSU2_9MICO</name>
<reference evidence="4" key="1">
    <citation type="journal article" date="2019" name="Int. J. Syst. Evol. Microbiol.">
        <title>The Global Catalogue of Microorganisms (GCM) 10K type strain sequencing project: providing services to taxonomists for standard genome sequencing and annotation.</title>
        <authorList>
            <consortium name="The Broad Institute Genomics Platform"/>
            <consortium name="The Broad Institute Genome Sequencing Center for Infectious Disease"/>
            <person name="Wu L."/>
            <person name="Ma J."/>
        </authorList>
    </citation>
    <scope>NUCLEOTIDE SEQUENCE [LARGE SCALE GENOMIC DNA]</scope>
    <source>
        <strain evidence="4">NBRC 108728</strain>
    </source>
</reference>
<evidence type="ECO:0000256" key="2">
    <source>
        <dbReference type="SAM" id="Phobius"/>
    </source>
</evidence>
<accession>A0ABM8GSU2</accession>